<dbReference type="OrthoDB" id="1747734at2759"/>
<reference evidence="3" key="1">
    <citation type="submission" date="2016-06" db="EMBL/GenBank/DDBJ databases">
        <title>Parallel loss of symbiosis genes in relatives of nitrogen-fixing non-legume Parasponia.</title>
        <authorList>
            <person name="Van Velzen R."/>
            <person name="Holmer R."/>
            <person name="Bu F."/>
            <person name="Rutten L."/>
            <person name="Van Zeijl A."/>
            <person name="Liu W."/>
            <person name="Santuari L."/>
            <person name="Cao Q."/>
            <person name="Sharma T."/>
            <person name="Shen D."/>
            <person name="Roswanjaya Y."/>
            <person name="Wardhani T."/>
            <person name="Kalhor M.S."/>
            <person name="Jansen J."/>
            <person name="Van den Hoogen J."/>
            <person name="Gungor B."/>
            <person name="Hartog M."/>
            <person name="Hontelez J."/>
            <person name="Verver J."/>
            <person name="Yang W.-C."/>
            <person name="Schijlen E."/>
            <person name="Repin R."/>
            <person name="Schilthuizen M."/>
            <person name="Schranz E."/>
            <person name="Heidstra R."/>
            <person name="Miyata K."/>
            <person name="Fedorova E."/>
            <person name="Kohlen W."/>
            <person name="Bisseling T."/>
            <person name="Smit S."/>
            <person name="Geurts R."/>
        </authorList>
    </citation>
    <scope>NUCLEOTIDE SEQUENCE [LARGE SCALE GENOMIC DNA]</scope>
    <source>
        <strain evidence="3">cv. RG33-2</strain>
    </source>
</reference>
<keyword evidence="3" id="KW-1185">Reference proteome</keyword>
<dbReference type="InParanoid" id="A0A2P5FZG0"/>
<evidence type="ECO:0000313" key="2">
    <source>
        <dbReference type="EMBL" id="POO03174.1"/>
    </source>
</evidence>
<proteinExistence type="predicted"/>
<evidence type="ECO:0000256" key="1">
    <source>
        <dbReference type="SAM" id="MobiDB-lite"/>
    </source>
</evidence>
<dbReference type="Proteomes" id="UP000237000">
    <property type="component" value="Unassembled WGS sequence"/>
</dbReference>
<feature type="region of interest" description="Disordered" evidence="1">
    <location>
        <begin position="86"/>
        <end position="106"/>
    </location>
</feature>
<comment type="caution">
    <text evidence="2">The sequence shown here is derived from an EMBL/GenBank/DDBJ whole genome shotgun (WGS) entry which is preliminary data.</text>
</comment>
<name>A0A2P5FZG0_TREOI</name>
<dbReference type="EMBL" id="JXTC01000003">
    <property type="protein sequence ID" value="POO03174.1"/>
    <property type="molecule type" value="Genomic_DNA"/>
</dbReference>
<organism evidence="2 3">
    <name type="scientific">Trema orientale</name>
    <name type="common">Charcoal tree</name>
    <name type="synonym">Celtis orientalis</name>
    <dbReference type="NCBI Taxonomy" id="63057"/>
    <lineage>
        <taxon>Eukaryota</taxon>
        <taxon>Viridiplantae</taxon>
        <taxon>Streptophyta</taxon>
        <taxon>Embryophyta</taxon>
        <taxon>Tracheophyta</taxon>
        <taxon>Spermatophyta</taxon>
        <taxon>Magnoliopsida</taxon>
        <taxon>eudicotyledons</taxon>
        <taxon>Gunneridae</taxon>
        <taxon>Pentapetalae</taxon>
        <taxon>rosids</taxon>
        <taxon>fabids</taxon>
        <taxon>Rosales</taxon>
        <taxon>Cannabaceae</taxon>
        <taxon>Trema</taxon>
    </lineage>
</organism>
<accession>A0A2P5FZG0</accession>
<feature type="region of interest" description="Disordered" evidence="1">
    <location>
        <begin position="31"/>
        <end position="51"/>
    </location>
</feature>
<dbReference type="AlphaFoldDB" id="A0A2P5FZG0"/>
<protein>
    <submittedName>
        <fullName evidence="2">Uncharacterized protein</fullName>
    </submittedName>
</protein>
<gene>
    <name evidence="2" type="ORF">TorRG33x02_012350</name>
</gene>
<feature type="compositionally biased region" description="Basic and acidic residues" evidence="1">
    <location>
        <begin position="93"/>
        <end position="105"/>
    </location>
</feature>
<evidence type="ECO:0000313" key="3">
    <source>
        <dbReference type="Proteomes" id="UP000237000"/>
    </source>
</evidence>
<sequence length="141" mass="15316">MQEADRTGMKIPAKPPEVVAAEAVLVPAVVDRSDVPGEHQQERRERAQLVDPHPLLELHPVLDLARVVPTPPAVQIDHHHPGVEVAGLPAREGQGERRVRPERGGEVGGEVGVAVLRRGEHGRLAELRGRQLGNVVDEDEV</sequence>
<feature type="compositionally biased region" description="Basic and acidic residues" evidence="1">
    <location>
        <begin position="31"/>
        <end position="48"/>
    </location>
</feature>